<reference evidence="2" key="1">
    <citation type="submission" date="2021-01" db="UniProtKB">
        <authorList>
            <consortium name="EnsemblMetazoa"/>
        </authorList>
    </citation>
    <scope>IDENTIFICATION</scope>
</reference>
<evidence type="ECO:0000313" key="2">
    <source>
        <dbReference type="EnsemblMetazoa" id="CLYHEMP022928.2"/>
    </source>
</evidence>
<feature type="compositionally biased region" description="Polar residues" evidence="1">
    <location>
        <begin position="312"/>
        <end position="331"/>
    </location>
</feature>
<name>A0A7M5XGA5_9CNID</name>
<feature type="region of interest" description="Disordered" evidence="1">
    <location>
        <begin position="217"/>
        <end position="418"/>
    </location>
</feature>
<accession>A0A7M5XGA5</accession>
<feature type="compositionally biased region" description="Polar residues" evidence="1">
    <location>
        <begin position="269"/>
        <end position="297"/>
    </location>
</feature>
<evidence type="ECO:0000313" key="3">
    <source>
        <dbReference type="Proteomes" id="UP000594262"/>
    </source>
</evidence>
<feature type="compositionally biased region" description="Polar residues" evidence="1">
    <location>
        <begin position="233"/>
        <end position="247"/>
    </location>
</feature>
<feature type="region of interest" description="Disordered" evidence="1">
    <location>
        <begin position="158"/>
        <end position="192"/>
    </location>
</feature>
<proteinExistence type="predicted"/>
<feature type="compositionally biased region" description="Basic and acidic residues" evidence="1">
    <location>
        <begin position="370"/>
        <end position="380"/>
    </location>
</feature>
<dbReference type="OrthoDB" id="5984457at2759"/>
<dbReference type="GeneID" id="136824112"/>
<organism evidence="2 3">
    <name type="scientific">Clytia hemisphaerica</name>
    <dbReference type="NCBI Taxonomy" id="252671"/>
    <lineage>
        <taxon>Eukaryota</taxon>
        <taxon>Metazoa</taxon>
        <taxon>Cnidaria</taxon>
        <taxon>Hydrozoa</taxon>
        <taxon>Hydroidolina</taxon>
        <taxon>Leptothecata</taxon>
        <taxon>Obeliida</taxon>
        <taxon>Clytiidae</taxon>
        <taxon>Clytia</taxon>
    </lineage>
</organism>
<evidence type="ECO:0000256" key="1">
    <source>
        <dbReference type="SAM" id="MobiDB-lite"/>
    </source>
</evidence>
<dbReference type="EnsemblMetazoa" id="CLYHEMT022928.2">
    <property type="protein sequence ID" value="CLYHEMP022928.2"/>
    <property type="gene ID" value="CLYHEMG022928"/>
</dbReference>
<feature type="compositionally biased region" description="Polar residues" evidence="1">
    <location>
        <begin position="351"/>
        <end position="369"/>
    </location>
</feature>
<feature type="compositionally biased region" description="Polar residues" evidence="1">
    <location>
        <begin position="381"/>
        <end position="398"/>
    </location>
</feature>
<dbReference type="AlphaFoldDB" id="A0A7M5XGA5"/>
<feature type="compositionally biased region" description="Basic and acidic residues" evidence="1">
    <location>
        <begin position="402"/>
        <end position="418"/>
    </location>
</feature>
<dbReference type="Proteomes" id="UP000594262">
    <property type="component" value="Unplaced"/>
</dbReference>
<keyword evidence="3" id="KW-1185">Reference proteome</keyword>
<sequence length="466" mass="53756">MKFFEKLRKAGSSSNILASQPLKDGEESTLNLDYFGEYGTLSKLIVDRQKQLYKKYNKGDQERQSWDISDLDDKLNDEFVNERALKKYGVTREDFMVTNSDWFPRLRVGAKHDRNEEIRYQESDVESVNSEDSDFDYDGFAGPFSWETRSLQEMEFPPTPIGERKLSPAPGKSHFSTKQLPKRMASQDLDDSHRSYETIEQLRARLKQNYLEAKRQREKYLNLSPTRKKDSAKNLNGYRSKTQQQPVFKNYKQKSEVQERTNGVVKFDNQLSVNGVRTNSPNDQSTSELSQALSNKKTTSDREIIPTVYLGDQSNLKSRDSTSNLNGFSKQESFDQHRSPPPKTSEKPQGYKTNNASKSTVKSPKQMHQMSRDNSIDLDRPSNQNPGSTNLTRKNSLKNLVKRSDSRSSIKKDIKRSPEINHNDIDNVLTNHNINDDISKKKIHHEEVKGEEEGNEFDVMDMLANW</sequence>
<protein>
    <submittedName>
        <fullName evidence="2">Uncharacterized protein</fullName>
    </submittedName>
</protein>
<dbReference type="RefSeq" id="XP_066936378.1">
    <property type="nucleotide sequence ID" value="XM_067080277.1"/>
</dbReference>